<organism evidence="1 2">
    <name type="scientific">Corynebacterium wankanglinii</name>
    <dbReference type="NCBI Taxonomy" id="2735136"/>
    <lineage>
        <taxon>Bacteria</taxon>
        <taxon>Bacillati</taxon>
        <taxon>Actinomycetota</taxon>
        <taxon>Actinomycetes</taxon>
        <taxon>Mycobacteriales</taxon>
        <taxon>Corynebacteriaceae</taxon>
        <taxon>Corynebacterium</taxon>
    </lineage>
</organism>
<dbReference type="CDD" id="cd00338">
    <property type="entry name" value="Ser_Recombinase"/>
    <property type="match status" value="1"/>
</dbReference>
<dbReference type="GO" id="GO:0003677">
    <property type="term" value="F:DNA binding"/>
    <property type="evidence" value="ECO:0007669"/>
    <property type="project" value="InterPro"/>
</dbReference>
<dbReference type="GO" id="GO:0000150">
    <property type="term" value="F:DNA strand exchange activity"/>
    <property type="evidence" value="ECO:0007669"/>
    <property type="project" value="InterPro"/>
</dbReference>
<evidence type="ECO:0000313" key="2">
    <source>
        <dbReference type="Proteomes" id="UP000577408"/>
    </source>
</evidence>
<protein>
    <submittedName>
        <fullName evidence="1">Recombinase family protein</fullName>
    </submittedName>
</protein>
<proteinExistence type="predicted"/>
<dbReference type="Pfam" id="PF00239">
    <property type="entry name" value="Resolvase"/>
    <property type="match status" value="1"/>
</dbReference>
<dbReference type="SMART" id="SM00857">
    <property type="entry name" value="Resolvase"/>
    <property type="match status" value="1"/>
</dbReference>
<dbReference type="Gene3D" id="3.40.50.1390">
    <property type="entry name" value="Resolvase, N-terminal catalytic domain"/>
    <property type="match status" value="1"/>
</dbReference>
<reference evidence="1 2" key="1">
    <citation type="submission" date="2020-05" db="EMBL/GenBank/DDBJ databases">
        <title>Descriptions of Corynebacterium xxxx sp. nov., Corynebacterium yyyy sp. nov. and Corynebacterium zzzz sp. nov.</title>
        <authorList>
            <person name="Zhang G."/>
        </authorList>
    </citation>
    <scope>NUCLEOTIDE SEQUENCE [LARGE SCALE GENOMIC DNA]</scope>
    <source>
        <strain evidence="2">zg-913</strain>
    </source>
</reference>
<keyword evidence="2" id="KW-1185">Reference proteome</keyword>
<sequence length="151" mass="16874">MCARISLDRKEEAGVNRQLDNCHKLAGPYDLEVVDELVDNSVSAWSGGERPAYTELLRHIARGNVDRVIVWHTDRLARRTRDVLGYLEVSKLARVVTLTVKGNGMDPSSSDSKFLAPALDADHLDDTRRLSKLIGLRADAGNELFWSWSTV</sequence>
<dbReference type="PANTHER" id="PTHR30461:SF23">
    <property type="entry name" value="DNA RECOMBINASE-RELATED"/>
    <property type="match status" value="1"/>
</dbReference>
<dbReference type="EMBL" id="JABFED010000009">
    <property type="protein sequence ID" value="MBA1838331.1"/>
    <property type="molecule type" value="Genomic_DNA"/>
</dbReference>
<accession>A0A7H0KC67</accession>
<dbReference type="InterPro" id="IPR006119">
    <property type="entry name" value="Resolv_N"/>
</dbReference>
<dbReference type="PANTHER" id="PTHR30461">
    <property type="entry name" value="DNA-INVERTASE FROM LAMBDOID PROPHAGE"/>
    <property type="match status" value="1"/>
</dbReference>
<comment type="caution">
    <text evidence="1">The sequence shown here is derived from an EMBL/GenBank/DDBJ whole genome shotgun (WGS) entry which is preliminary data.</text>
</comment>
<dbReference type="SUPFAM" id="SSF53041">
    <property type="entry name" value="Resolvase-like"/>
    <property type="match status" value="1"/>
</dbReference>
<evidence type="ECO:0000313" key="1">
    <source>
        <dbReference type="EMBL" id="MBA1838331.1"/>
    </source>
</evidence>
<gene>
    <name evidence="1" type="ORF">HMA55_10630</name>
</gene>
<dbReference type="InterPro" id="IPR036162">
    <property type="entry name" value="Resolvase-like_N_sf"/>
</dbReference>
<name>A0A7H0KC67_9CORY</name>
<dbReference type="RefSeq" id="WP_181193061.1">
    <property type="nucleotide sequence ID" value="NZ_JABFED010000009.1"/>
</dbReference>
<dbReference type="AlphaFoldDB" id="A0A7H0KC67"/>
<dbReference type="InterPro" id="IPR050639">
    <property type="entry name" value="SSR_resolvase"/>
</dbReference>
<dbReference type="Proteomes" id="UP000577408">
    <property type="component" value="Unassembled WGS sequence"/>
</dbReference>